<feature type="chain" id="PRO_5020550000" description="DUF2946 domain-containing protein" evidence="1">
    <location>
        <begin position="41"/>
        <end position="133"/>
    </location>
</feature>
<dbReference type="Proteomes" id="UP000295043">
    <property type="component" value="Unassembled WGS sequence"/>
</dbReference>
<evidence type="ECO:0000313" key="2">
    <source>
        <dbReference type="EMBL" id="TCN22079.1"/>
    </source>
</evidence>
<name>A0A4R2B910_9HYPH</name>
<feature type="signal peptide" evidence="1">
    <location>
        <begin position="1"/>
        <end position="40"/>
    </location>
</feature>
<dbReference type="Pfam" id="PF11162">
    <property type="entry name" value="DUF2946"/>
    <property type="match status" value="1"/>
</dbReference>
<comment type="caution">
    <text evidence="2">The sequence shown here is derived from an EMBL/GenBank/DDBJ whole genome shotgun (WGS) entry which is preliminary data.</text>
</comment>
<gene>
    <name evidence="2" type="ORF">EV184_1253</name>
</gene>
<dbReference type="EMBL" id="SLVU01000025">
    <property type="protein sequence ID" value="TCN22079.1"/>
    <property type="molecule type" value="Genomic_DNA"/>
</dbReference>
<protein>
    <recommendedName>
        <fullName evidence="4">DUF2946 domain-containing protein</fullName>
    </recommendedName>
</protein>
<evidence type="ECO:0000256" key="1">
    <source>
        <dbReference type="SAM" id="SignalP"/>
    </source>
</evidence>
<keyword evidence="1" id="KW-0732">Signal</keyword>
<proteinExistence type="predicted"/>
<evidence type="ECO:0008006" key="4">
    <source>
        <dbReference type="Google" id="ProtNLM"/>
    </source>
</evidence>
<evidence type="ECO:0000313" key="3">
    <source>
        <dbReference type="Proteomes" id="UP000295043"/>
    </source>
</evidence>
<sequence>MKTMRLIVRDKISATAIALLFAYLLLLQALLSGTSQGAMAAAAVDPLHEICFSSGSIGQASGDSIPVKKSTKCPCGTLCRLASTDLPAILGGERPLAFATIEDAVAVSLTNEDVASTTPRGLIAEPRAPPFFS</sequence>
<reference evidence="2 3" key="1">
    <citation type="submission" date="2019-03" db="EMBL/GenBank/DDBJ databases">
        <title>Genomic Encyclopedia of Type Strains, Phase IV (KMG-V): Genome sequencing to study the core and pangenomes of soil and plant-associated prokaryotes.</title>
        <authorList>
            <person name="Whitman W."/>
        </authorList>
    </citation>
    <scope>NUCLEOTIDE SEQUENCE [LARGE SCALE GENOMIC DNA]</scope>
    <source>
        <strain evidence="2 3">23C40</strain>
    </source>
</reference>
<dbReference type="AlphaFoldDB" id="A0A4R2B910"/>
<dbReference type="RefSeq" id="WP_132080075.1">
    <property type="nucleotide sequence ID" value="NZ_SLVU01000025.1"/>
</dbReference>
<accession>A0A4R2B910</accession>
<dbReference type="InterPro" id="IPR021333">
    <property type="entry name" value="DUF2946"/>
</dbReference>
<organism evidence="2 3">
    <name type="scientific">Sinorhizobium americanum</name>
    <dbReference type="NCBI Taxonomy" id="194963"/>
    <lineage>
        <taxon>Bacteria</taxon>
        <taxon>Pseudomonadati</taxon>
        <taxon>Pseudomonadota</taxon>
        <taxon>Alphaproteobacteria</taxon>
        <taxon>Hyphomicrobiales</taxon>
        <taxon>Rhizobiaceae</taxon>
        <taxon>Sinorhizobium/Ensifer group</taxon>
        <taxon>Sinorhizobium</taxon>
    </lineage>
</organism>